<dbReference type="GO" id="GO:0005886">
    <property type="term" value="C:plasma membrane"/>
    <property type="evidence" value="ECO:0007669"/>
    <property type="project" value="UniProtKB-SubCell"/>
</dbReference>
<dbReference type="InterPro" id="IPR007387">
    <property type="entry name" value="TRAP_DctQ"/>
</dbReference>
<gene>
    <name evidence="11" type="ORF">H9L06_08985</name>
</gene>
<evidence type="ECO:0000256" key="1">
    <source>
        <dbReference type="ARBA" id="ARBA00004429"/>
    </source>
</evidence>
<dbReference type="RefSeq" id="WP_187554859.1">
    <property type="nucleotide sequence ID" value="NZ_CP060716.1"/>
</dbReference>
<evidence type="ECO:0000313" key="11">
    <source>
        <dbReference type="EMBL" id="QNN62389.1"/>
    </source>
</evidence>
<proteinExistence type="inferred from homology"/>
<evidence type="ECO:0000256" key="6">
    <source>
        <dbReference type="ARBA" id="ARBA00022989"/>
    </source>
</evidence>
<keyword evidence="5 9" id="KW-0812">Transmembrane</keyword>
<evidence type="ECO:0000313" key="12">
    <source>
        <dbReference type="Proteomes" id="UP000515934"/>
    </source>
</evidence>
<sequence length="185" mass="20290">MTEPTTQVREGVLRRSIHVISRTFGIIAVLVIVFMMVATVADVARRYFTGAPIPGVTEAGEVLMVMAVFLGIAFTEYRGAHVRVTLVLEKLPPRVAAIINSLAMLVVLLLLAWMVWVTTGRALESIEVDEVRFGLVKIPVWPGRIAIAVGLAAYFLEAIPRLYDSVRQAFAKEPTFVVSSASSDY</sequence>
<keyword evidence="3" id="KW-1003">Cell membrane</keyword>
<dbReference type="InterPro" id="IPR055348">
    <property type="entry name" value="DctQ"/>
</dbReference>
<dbReference type="KEGG" id="ldn:H9L06_08985"/>
<dbReference type="Pfam" id="PF04290">
    <property type="entry name" value="DctQ"/>
    <property type="match status" value="1"/>
</dbReference>
<accession>A0A7G9S3G4</accession>
<reference evidence="11 12" key="1">
    <citation type="submission" date="2020-08" db="EMBL/GenBank/DDBJ databases">
        <title>Genome sequence of Leucobacter denitrificans KACC 14055T.</title>
        <authorList>
            <person name="Hyun D.-W."/>
            <person name="Bae J.-W."/>
        </authorList>
    </citation>
    <scope>NUCLEOTIDE SEQUENCE [LARGE SCALE GENOMIC DNA]</scope>
    <source>
        <strain evidence="11 12">KACC 14055</strain>
    </source>
</reference>
<keyword evidence="7 9" id="KW-0472">Membrane</keyword>
<feature type="transmembrane region" description="Helical" evidence="9">
    <location>
        <begin position="138"/>
        <end position="156"/>
    </location>
</feature>
<name>A0A7G9S3G4_9MICO</name>
<feature type="transmembrane region" description="Helical" evidence="9">
    <location>
        <begin position="19"/>
        <end position="41"/>
    </location>
</feature>
<keyword evidence="4" id="KW-0997">Cell inner membrane</keyword>
<dbReference type="PANTHER" id="PTHR35011">
    <property type="entry name" value="2,3-DIKETO-L-GULONATE TRAP TRANSPORTER SMALL PERMEASE PROTEIN YIAM"/>
    <property type="match status" value="1"/>
</dbReference>
<evidence type="ECO:0000259" key="10">
    <source>
        <dbReference type="Pfam" id="PF04290"/>
    </source>
</evidence>
<feature type="transmembrane region" description="Helical" evidence="9">
    <location>
        <begin position="53"/>
        <end position="74"/>
    </location>
</feature>
<keyword evidence="12" id="KW-1185">Reference proteome</keyword>
<comment type="similarity">
    <text evidence="8">Belongs to the TRAP transporter small permease family.</text>
</comment>
<dbReference type="AlphaFoldDB" id="A0A7G9S3G4"/>
<keyword evidence="2" id="KW-0813">Transport</keyword>
<feature type="domain" description="Tripartite ATP-independent periplasmic transporters DctQ component" evidence="10">
    <location>
        <begin position="35"/>
        <end position="167"/>
    </location>
</feature>
<comment type="subcellular location">
    <subcellularLocation>
        <location evidence="1">Cell inner membrane</location>
        <topology evidence="1">Multi-pass membrane protein</topology>
    </subcellularLocation>
</comment>
<protein>
    <submittedName>
        <fullName evidence="11">TRAP transporter small permease</fullName>
    </submittedName>
</protein>
<keyword evidence="6 9" id="KW-1133">Transmembrane helix</keyword>
<feature type="transmembrane region" description="Helical" evidence="9">
    <location>
        <begin position="95"/>
        <end position="118"/>
    </location>
</feature>
<evidence type="ECO:0000256" key="7">
    <source>
        <dbReference type="ARBA" id="ARBA00023136"/>
    </source>
</evidence>
<organism evidence="11 12">
    <name type="scientific">Leucobacter denitrificans</name>
    <dbReference type="NCBI Taxonomy" id="683042"/>
    <lineage>
        <taxon>Bacteria</taxon>
        <taxon>Bacillati</taxon>
        <taxon>Actinomycetota</taxon>
        <taxon>Actinomycetes</taxon>
        <taxon>Micrococcales</taxon>
        <taxon>Microbacteriaceae</taxon>
        <taxon>Leucobacter</taxon>
    </lineage>
</organism>
<evidence type="ECO:0000256" key="8">
    <source>
        <dbReference type="ARBA" id="ARBA00038436"/>
    </source>
</evidence>
<evidence type="ECO:0000256" key="9">
    <source>
        <dbReference type="SAM" id="Phobius"/>
    </source>
</evidence>
<evidence type="ECO:0000256" key="4">
    <source>
        <dbReference type="ARBA" id="ARBA00022519"/>
    </source>
</evidence>
<dbReference type="Proteomes" id="UP000515934">
    <property type="component" value="Chromosome"/>
</dbReference>
<evidence type="ECO:0000256" key="3">
    <source>
        <dbReference type="ARBA" id="ARBA00022475"/>
    </source>
</evidence>
<dbReference type="EMBL" id="CP060716">
    <property type="protein sequence ID" value="QNN62389.1"/>
    <property type="molecule type" value="Genomic_DNA"/>
</dbReference>
<evidence type="ECO:0000256" key="2">
    <source>
        <dbReference type="ARBA" id="ARBA00022448"/>
    </source>
</evidence>
<evidence type="ECO:0000256" key="5">
    <source>
        <dbReference type="ARBA" id="ARBA00022692"/>
    </source>
</evidence>